<dbReference type="InterPro" id="IPR011711">
    <property type="entry name" value="GntR_C"/>
</dbReference>
<evidence type="ECO:0000313" key="5">
    <source>
        <dbReference type="EMBL" id="SDX58610.1"/>
    </source>
</evidence>
<dbReference type="InterPro" id="IPR036388">
    <property type="entry name" value="WH-like_DNA-bd_sf"/>
</dbReference>
<dbReference type="GO" id="GO:0003677">
    <property type="term" value="F:DNA binding"/>
    <property type="evidence" value="ECO:0007669"/>
    <property type="project" value="UniProtKB-KW"/>
</dbReference>
<dbReference type="PRINTS" id="PR00035">
    <property type="entry name" value="HTHGNTR"/>
</dbReference>
<evidence type="ECO:0000256" key="3">
    <source>
        <dbReference type="ARBA" id="ARBA00023163"/>
    </source>
</evidence>
<dbReference type="OrthoDB" id="1040417at2"/>
<evidence type="ECO:0000313" key="6">
    <source>
        <dbReference type="Proteomes" id="UP000198500"/>
    </source>
</evidence>
<dbReference type="InterPro" id="IPR000524">
    <property type="entry name" value="Tscrpt_reg_HTH_GntR"/>
</dbReference>
<dbReference type="RefSeq" id="WP_092570232.1">
    <property type="nucleotide sequence ID" value="NZ_BMXH01000005.1"/>
</dbReference>
<dbReference type="PROSITE" id="PS50949">
    <property type="entry name" value="HTH_GNTR"/>
    <property type="match status" value="1"/>
</dbReference>
<dbReference type="Pfam" id="PF00392">
    <property type="entry name" value="GntR"/>
    <property type="match status" value="1"/>
</dbReference>
<evidence type="ECO:0000256" key="1">
    <source>
        <dbReference type="ARBA" id="ARBA00023015"/>
    </source>
</evidence>
<feature type="domain" description="HTH gntR-type" evidence="4">
    <location>
        <begin position="18"/>
        <end position="88"/>
    </location>
</feature>
<sequence length="256" mass="28487">MNHLSSQQDAPFFRIPSAGKTEEVVRRLIEAIDLGIFSEEDQLPSEADLASQFGVATVTVREALSLLREQGFVETRRGRKGGSFVTANFTIAHARLLEEFRRYSVFDLRDYGDERSAISGHAARLAAERATADDIEQIAKKIRIMEKATGRSEQRRADMRFHVNVAMVSQSVRLTQAEMQLQSELGMFLWIDPLDAAALNAYVNRLKTIQDAIARGDGALSSALSIDLSKKNMERVIDARLRLEATNDVTGTGDDQ</sequence>
<keyword evidence="6" id="KW-1185">Reference proteome</keyword>
<organism evidence="5 6">
    <name type="scientific">Aidingimonas halophila</name>
    <dbReference type="NCBI Taxonomy" id="574349"/>
    <lineage>
        <taxon>Bacteria</taxon>
        <taxon>Pseudomonadati</taxon>
        <taxon>Pseudomonadota</taxon>
        <taxon>Gammaproteobacteria</taxon>
        <taxon>Oceanospirillales</taxon>
        <taxon>Halomonadaceae</taxon>
        <taxon>Aidingimonas</taxon>
    </lineage>
</organism>
<reference evidence="5 6" key="1">
    <citation type="submission" date="2016-10" db="EMBL/GenBank/DDBJ databases">
        <authorList>
            <person name="de Groot N.N."/>
        </authorList>
    </citation>
    <scope>NUCLEOTIDE SEQUENCE [LARGE SCALE GENOMIC DNA]</scope>
    <source>
        <strain evidence="5 6">DSM 19219</strain>
    </source>
</reference>
<dbReference type="SMART" id="SM00895">
    <property type="entry name" value="FCD"/>
    <property type="match status" value="1"/>
</dbReference>
<keyword evidence="1" id="KW-0805">Transcription regulation</keyword>
<dbReference type="Gene3D" id="1.10.10.10">
    <property type="entry name" value="Winged helix-like DNA-binding domain superfamily/Winged helix DNA-binding domain"/>
    <property type="match status" value="1"/>
</dbReference>
<dbReference type="AlphaFoldDB" id="A0A1H3CX36"/>
<dbReference type="InterPro" id="IPR008920">
    <property type="entry name" value="TF_FadR/GntR_C"/>
</dbReference>
<keyword evidence="2" id="KW-0238">DNA-binding</keyword>
<dbReference type="Pfam" id="PF07729">
    <property type="entry name" value="FCD"/>
    <property type="match status" value="1"/>
</dbReference>
<gene>
    <name evidence="5" type="ORF">SAMN05443545_106129</name>
</gene>
<dbReference type="SUPFAM" id="SSF48008">
    <property type="entry name" value="GntR ligand-binding domain-like"/>
    <property type="match status" value="1"/>
</dbReference>
<proteinExistence type="predicted"/>
<dbReference type="GO" id="GO:0003700">
    <property type="term" value="F:DNA-binding transcription factor activity"/>
    <property type="evidence" value="ECO:0007669"/>
    <property type="project" value="InterPro"/>
</dbReference>
<dbReference type="PANTHER" id="PTHR43537">
    <property type="entry name" value="TRANSCRIPTIONAL REGULATOR, GNTR FAMILY"/>
    <property type="match status" value="1"/>
</dbReference>
<accession>A0A1H3CX36</accession>
<dbReference type="PANTHER" id="PTHR43537:SF5">
    <property type="entry name" value="UXU OPERON TRANSCRIPTIONAL REGULATOR"/>
    <property type="match status" value="1"/>
</dbReference>
<evidence type="ECO:0000256" key="2">
    <source>
        <dbReference type="ARBA" id="ARBA00023125"/>
    </source>
</evidence>
<name>A0A1H3CX36_9GAMM</name>
<dbReference type="InterPro" id="IPR036390">
    <property type="entry name" value="WH_DNA-bd_sf"/>
</dbReference>
<dbReference type="Gene3D" id="1.20.120.530">
    <property type="entry name" value="GntR ligand-binding domain-like"/>
    <property type="match status" value="1"/>
</dbReference>
<protein>
    <submittedName>
        <fullName evidence="5">Transcriptional regulator, GntR family</fullName>
    </submittedName>
</protein>
<dbReference type="EMBL" id="FNNI01000006">
    <property type="protein sequence ID" value="SDX58610.1"/>
    <property type="molecule type" value="Genomic_DNA"/>
</dbReference>
<dbReference type="CDD" id="cd07377">
    <property type="entry name" value="WHTH_GntR"/>
    <property type="match status" value="1"/>
</dbReference>
<dbReference type="Proteomes" id="UP000198500">
    <property type="component" value="Unassembled WGS sequence"/>
</dbReference>
<dbReference type="STRING" id="574349.SAMN05443545_106129"/>
<dbReference type="SMART" id="SM00345">
    <property type="entry name" value="HTH_GNTR"/>
    <property type="match status" value="1"/>
</dbReference>
<evidence type="ECO:0000259" key="4">
    <source>
        <dbReference type="PROSITE" id="PS50949"/>
    </source>
</evidence>
<dbReference type="SUPFAM" id="SSF46785">
    <property type="entry name" value="Winged helix' DNA-binding domain"/>
    <property type="match status" value="1"/>
</dbReference>
<keyword evidence="3" id="KW-0804">Transcription</keyword>